<dbReference type="Pfam" id="PF14691">
    <property type="entry name" value="Fer4_20"/>
    <property type="match status" value="1"/>
</dbReference>
<dbReference type="InterPro" id="IPR028261">
    <property type="entry name" value="DPD_II"/>
</dbReference>
<dbReference type="SUPFAM" id="SSF46548">
    <property type="entry name" value="alpha-helical ferredoxin"/>
    <property type="match status" value="1"/>
</dbReference>
<dbReference type="RefSeq" id="WP_377401476.1">
    <property type="nucleotide sequence ID" value="NZ_JBHTFQ010000003.1"/>
</dbReference>
<dbReference type="InterPro" id="IPR036188">
    <property type="entry name" value="FAD/NAD-bd_sf"/>
</dbReference>
<proteinExistence type="predicted"/>
<dbReference type="Gene3D" id="1.10.1060.10">
    <property type="entry name" value="Alpha-helical ferredoxin"/>
    <property type="match status" value="1"/>
</dbReference>
<keyword evidence="4" id="KW-1185">Reference proteome</keyword>
<dbReference type="SUPFAM" id="SSF51971">
    <property type="entry name" value="Nucleotide-binding domain"/>
    <property type="match status" value="1"/>
</dbReference>
<dbReference type="EMBL" id="JBHTFQ010000003">
    <property type="protein sequence ID" value="MFC7704019.1"/>
    <property type="molecule type" value="Genomic_DNA"/>
</dbReference>
<feature type="domain" description="FAD/NAD(P)-binding" evidence="1">
    <location>
        <begin position="144"/>
        <end position="431"/>
    </location>
</feature>
<dbReference type="PANTHER" id="PTHR42783">
    <property type="entry name" value="GLUTAMATE SYNTHASE [NADPH] SMALL CHAIN"/>
    <property type="match status" value="1"/>
</dbReference>
<name>A0ABW2UH70_9RHOB</name>
<evidence type="ECO:0000313" key="3">
    <source>
        <dbReference type="EMBL" id="MFC7704019.1"/>
    </source>
</evidence>
<dbReference type="InterPro" id="IPR023753">
    <property type="entry name" value="FAD/NAD-binding_dom"/>
</dbReference>
<dbReference type="Pfam" id="PF07992">
    <property type="entry name" value="Pyr_redox_2"/>
    <property type="match status" value="1"/>
</dbReference>
<gene>
    <name evidence="3" type="ORF">ACFQXB_07425</name>
</gene>
<evidence type="ECO:0000259" key="2">
    <source>
        <dbReference type="Pfam" id="PF14691"/>
    </source>
</evidence>
<sequence>MTNSQLTPGVVPGRLPAETIARNFSDLEPRLDPHEARVAADRCYFCHDAPCMTACPTTIDIPLFIRQIATGTPEAAARTIFDQNILGGMCARVCPTEQLCEEACVREAAEGKPVEIGRLQRFATDTLMARGVHPYVRAEPTGRHVAVVGAGPAGLACAHRLAMKGHDVTIYDARPKAGGLNEYGIAAYKAAGRFAQEEVAWLLSIGGIVLRNGMALGRDISLETLRAEHDAVFLAVGLAGVNALGVEGEDKGEVRSAVDFIADLRQAEDKTLLPVGRDVVVIGGGMTAIDAAVQSRLLGAENVTIVYRRSQDRMSASRHEQEHAQVTGVRIICNAVPLRVIGNGAVREVEFAYTHDSGAGLTIGNETFRLKADQLFKAIGQTLEGGAEGLAIEGGKIAVTGAGRTTLPGVWAGGDCARGGDDLTVTAVAEGRDAAEDIHAALTA</sequence>
<dbReference type="PRINTS" id="PR00419">
    <property type="entry name" value="ADXRDTASE"/>
</dbReference>
<organism evidence="3 4">
    <name type="scientific">Plastorhodobacter daqingensis</name>
    <dbReference type="NCBI Taxonomy" id="1387281"/>
    <lineage>
        <taxon>Bacteria</taxon>
        <taxon>Pseudomonadati</taxon>
        <taxon>Pseudomonadota</taxon>
        <taxon>Alphaproteobacteria</taxon>
        <taxon>Rhodobacterales</taxon>
        <taxon>Paracoccaceae</taxon>
        <taxon>Plastorhodobacter</taxon>
    </lineage>
</organism>
<feature type="domain" description="Dihydroprymidine dehydrogenase" evidence="2">
    <location>
        <begin position="22"/>
        <end position="130"/>
    </location>
</feature>
<dbReference type="Gene3D" id="3.50.50.60">
    <property type="entry name" value="FAD/NAD(P)-binding domain"/>
    <property type="match status" value="2"/>
</dbReference>
<dbReference type="InterPro" id="IPR009051">
    <property type="entry name" value="Helical_ferredxn"/>
</dbReference>
<comment type="caution">
    <text evidence="3">The sequence shown here is derived from an EMBL/GenBank/DDBJ whole genome shotgun (WGS) entry which is preliminary data.</text>
</comment>
<dbReference type="PANTHER" id="PTHR42783:SF3">
    <property type="entry name" value="GLUTAMATE SYNTHASE [NADPH] SMALL CHAIN-RELATED"/>
    <property type="match status" value="1"/>
</dbReference>
<protein>
    <submittedName>
        <fullName evidence="3">NAD(P)-dependent oxidoreductase</fullName>
    </submittedName>
</protein>
<dbReference type="Proteomes" id="UP001596516">
    <property type="component" value="Unassembled WGS sequence"/>
</dbReference>
<reference evidence="4" key="1">
    <citation type="journal article" date="2019" name="Int. J. Syst. Evol. Microbiol.">
        <title>The Global Catalogue of Microorganisms (GCM) 10K type strain sequencing project: providing services to taxonomists for standard genome sequencing and annotation.</title>
        <authorList>
            <consortium name="The Broad Institute Genomics Platform"/>
            <consortium name="The Broad Institute Genome Sequencing Center for Infectious Disease"/>
            <person name="Wu L."/>
            <person name="Ma J."/>
        </authorList>
    </citation>
    <scope>NUCLEOTIDE SEQUENCE [LARGE SCALE GENOMIC DNA]</scope>
    <source>
        <strain evidence="4">CGMCC 1.12750</strain>
    </source>
</reference>
<evidence type="ECO:0000259" key="1">
    <source>
        <dbReference type="Pfam" id="PF07992"/>
    </source>
</evidence>
<evidence type="ECO:0000313" key="4">
    <source>
        <dbReference type="Proteomes" id="UP001596516"/>
    </source>
</evidence>
<accession>A0ABW2UH70</accession>